<sequence length="1105" mass="124366">MSRRHSIIGPTPDAGPRKGMEKRRMSIADISLAKKKVTKSADSRRSSAAPPARRASVAAIAVSVSRRASFGGVSISDSRRASVPNFSSDLQGIIEGEHFVDESELFDIARTGSGKNSKKSRKRSDAALGDQEEKEKVVEPSAEEKKEVFRCFLNETLKSVFDLIMVNDNININIDNVFPLMKTLELDTKDEAILDMVRTSCIETFGDIDEVEFDNAVVDLRKRTVGDEFEDDMRSAFNLIDYDEDGFITTSDIYQLMMGLGEMLTDYELDDLLKASDKDRDGKISYKDFKLFLVGEWTDEDELRENGADNVEEEEDKKEESSEKQTAVEGGKSINEDGTPVPVAKDGNEEDKQDGNDEVKETGEIQEEGNVVEVVKPPPKPRNSLFWGYMNKEDEEQNNAIADYVKQLEAKDKKNETVLEEANETEKNVNGDVVKETNDDAENDSEETKVKVTEDGEPPDPPENGKDESKPFIDHIDINGENETESNIKHSDDVDSLNIDNIDSKPPGDDDIDGTEDARSVISVTVKHLDSIMEEGEDDHEQGHVSVSRPQSIRKSQLIRQSSSASLRIRPQSGLTESSIDVFGDDSGIDFIDGDDFKNEEVFDNFDDEGVYSRESSAKDRVASEKSRGYHSQNSHTCQSIEETPRDGIWEEEVTSGGQRSVSTQLNFNASDPDLKDMFKTKSHRLHLCTEKNGSIGPFCRKKESDSSYDIDSDVSANKINAKEYYDQKAPDHSLKRLHVQNLVVDHVYCEAGVEEVDSDRMEVGSIIDYCSSVSSPRPSSRVYTRQTPNVPITKPYRRLLRTTSADRFKTIKQLENRILRHQNTDPQFSKHSMMKANDRVNGLGRSNPNGLKCSHIDLDLGLGDELDVGQNFRPYSPMRRPRTAMTFKEARRRGINKSMREDYSKYDSGIDSPDTDDDKGVSVVDLSQRLKTQFGEIEASNQPLQHHGYKSVWPLARVMTAYNNKYNDGKSMQLNSISRRLERREIPECWGERENPDIKFRERPQTAREPLNVRVNQRPQTARVKSSAGGRQRPMTTGRNIRARPQTAESVRVSRTCAQPAMLNHSSAKQSNGGIITLALPFQTDSKTRYKRMSHLSNYGTKYT</sequence>
<feature type="compositionally biased region" description="Basic and acidic residues" evidence="4">
    <location>
        <begin position="15"/>
        <end position="26"/>
    </location>
</feature>
<protein>
    <submittedName>
        <fullName evidence="6">Calmodulin-like protein 6</fullName>
    </submittedName>
</protein>
<organism evidence="6 7">
    <name type="scientific">Mizuhopecten yessoensis</name>
    <name type="common">Japanese scallop</name>
    <name type="synonym">Patinopecten yessoensis</name>
    <dbReference type="NCBI Taxonomy" id="6573"/>
    <lineage>
        <taxon>Eukaryota</taxon>
        <taxon>Metazoa</taxon>
        <taxon>Spiralia</taxon>
        <taxon>Lophotrochozoa</taxon>
        <taxon>Mollusca</taxon>
        <taxon>Bivalvia</taxon>
        <taxon>Autobranchia</taxon>
        <taxon>Pteriomorphia</taxon>
        <taxon>Pectinida</taxon>
        <taxon>Pectinoidea</taxon>
        <taxon>Pectinidae</taxon>
        <taxon>Mizuhopecten</taxon>
    </lineage>
</organism>
<evidence type="ECO:0000313" key="7">
    <source>
        <dbReference type="Proteomes" id="UP000242188"/>
    </source>
</evidence>
<evidence type="ECO:0000256" key="1">
    <source>
        <dbReference type="ARBA" id="ARBA00022737"/>
    </source>
</evidence>
<dbReference type="Pfam" id="PF13499">
    <property type="entry name" value="EF-hand_7"/>
    <property type="match status" value="1"/>
</dbReference>
<dbReference type="PANTHER" id="PTHR23048">
    <property type="entry name" value="MYOSIN LIGHT CHAIN 1, 3"/>
    <property type="match status" value="1"/>
</dbReference>
<dbReference type="GO" id="GO:0005509">
    <property type="term" value="F:calcium ion binding"/>
    <property type="evidence" value="ECO:0007669"/>
    <property type="project" value="InterPro"/>
</dbReference>
<feature type="compositionally biased region" description="Basic and acidic residues" evidence="4">
    <location>
        <begin position="424"/>
        <end position="438"/>
    </location>
</feature>
<feature type="region of interest" description="Disordered" evidence="4">
    <location>
        <begin position="1"/>
        <end position="55"/>
    </location>
</feature>
<feature type="region of interest" description="Disordered" evidence="4">
    <location>
        <begin position="1018"/>
        <end position="1038"/>
    </location>
</feature>
<evidence type="ECO:0000313" key="6">
    <source>
        <dbReference type="EMBL" id="OWF38522.1"/>
    </source>
</evidence>
<feature type="compositionally biased region" description="Basic and acidic residues" evidence="4">
    <location>
        <begin position="131"/>
        <end position="140"/>
    </location>
</feature>
<feature type="region of interest" description="Disordered" evidence="4">
    <location>
        <begin position="415"/>
        <end position="517"/>
    </location>
</feature>
<gene>
    <name evidence="6" type="ORF">KP79_PYT23999</name>
</gene>
<feature type="region of interest" description="Disordered" evidence="4">
    <location>
        <begin position="534"/>
        <end position="581"/>
    </location>
</feature>
<evidence type="ECO:0000256" key="3">
    <source>
        <dbReference type="ARBA" id="ARBA00023179"/>
    </source>
</evidence>
<dbReference type="PROSITE" id="PS00018">
    <property type="entry name" value="EF_HAND_1"/>
    <property type="match status" value="2"/>
</dbReference>
<dbReference type="InterPro" id="IPR002048">
    <property type="entry name" value="EF_hand_dom"/>
</dbReference>
<feature type="compositionally biased region" description="Polar residues" evidence="4">
    <location>
        <begin position="548"/>
        <end position="566"/>
    </location>
</feature>
<keyword evidence="1" id="KW-0677">Repeat</keyword>
<keyword evidence="7" id="KW-1185">Reference proteome</keyword>
<dbReference type="InterPro" id="IPR050230">
    <property type="entry name" value="CALM/Myosin/TropC-like"/>
</dbReference>
<dbReference type="PROSITE" id="PS50222">
    <property type="entry name" value="EF_HAND_2"/>
    <property type="match status" value="2"/>
</dbReference>
<dbReference type="SUPFAM" id="SSF47473">
    <property type="entry name" value="EF-hand"/>
    <property type="match status" value="1"/>
</dbReference>
<feature type="region of interest" description="Disordered" evidence="4">
    <location>
        <begin position="111"/>
        <end position="140"/>
    </location>
</feature>
<dbReference type="GO" id="GO:0016460">
    <property type="term" value="C:myosin II complex"/>
    <property type="evidence" value="ECO:0007669"/>
    <property type="project" value="TreeGrafter"/>
</dbReference>
<proteinExistence type="predicted"/>
<keyword evidence="2" id="KW-0106">Calcium</keyword>
<feature type="compositionally biased region" description="Polar residues" evidence="4">
    <location>
        <begin position="630"/>
        <end position="642"/>
    </location>
</feature>
<feature type="compositionally biased region" description="Low complexity" evidence="4">
    <location>
        <begin position="46"/>
        <end position="55"/>
    </location>
</feature>
<dbReference type="EMBL" id="NEDP02005564">
    <property type="protein sequence ID" value="OWF38522.1"/>
    <property type="molecule type" value="Genomic_DNA"/>
</dbReference>
<dbReference type="PANTHER" id="PTHR23048:SF0">
    <property type="entry name" value="CALMODULIN LIKE 3"/>
    <property type="match status" value="1"/>
</dbReference>
<dbReference type="InterPro" id="IPR018247">
    <property type="entry name" value="EF_Hand_1_Ca_BS"/>
</dbReference>
<dbReference type="Proteomes" id="UP000242188">
    <property type="component" value="Unassembled WGS sequence"/>
</dbReference>
<keyword evidence="3" id="KW-0514">Muscle protein</keyword>
<comment type="caution">
    <text evidence="6">The sequence shown here is derived from an EMBL/GenBank/DDBJ whole genome shotgun (WGS) entry which is preliminary data.</text>
</comment>
<dbReference type="AlphaFoldDB" id="A0A210PPX4"/>
<accession>A0A210PPX4</accession>
<feature type="compositionally biased region" description="Basic and acidic residues" evidence="4">
    <location>
        <begin position="353"/>
        <end position="363"/>
    </location>
</feature>
<evidence type="ECO:0000256" key="2">
    <source>
        <dbReference type="ARBA" id="ARBA00022837"/>
    </source>
</evidence>
<feature type="region of interest" description="Disordered" evidence="4">
    <location>
        <begin position="614"/>
        <end position="647"/>
    </location>
</feature>
<feature type="region of interest" description="Disordered" evidence="4">
    <location>
        <begin position="901"/>
        <end position="920"/>
    </location>
</feature>
<name>A0A210PPX4_MIZYE</name>
<dbReference type="OrthoDB" id="429467at2759"/>
<feature type="compositionally biased region" description="Basic and acidic residues" evidence="4">
    <location>
        <begin position="616"/>
        <end position="628"/>
    </location>
</feature>
<feature type="domain" description="EF-hand" evidence="5">
    <location>
        <begin position="268"/>
        <end position="299"/>
    </location>
</feature>
<dbReference type="Gene3D" id="1.10.238.10">
    <property type="entry name" value="EF-hand"/>
    <property type="match status" value="1"/>
</dbReference>
<feature type="domain" description="EF-hand" evidence="5">
    <location>
        <begin position="228"/>
        <end position="263"/>
    </location>
</feature>
<evidence type="ECO:0000259" key="5">
    <source>
        <dbReference type="PROSITE" id="PS50222"/>
    </source>
</evidence>
<dbReference type="SMART" id="SM00054">
    <property type="entry name" value="EFh"/>
    <property type="match status" value="2"/>
</dbReference>
<feature type="region of interest" description="Disordered" evidence="4">
    <location>
        <begin position="303"/>
        <end position="391"/>
    </location>
</feature>
<dbReference type="InterPro" id="IPR011992">
    <property type="entry name" value="EF-hand-dom_pair"/>
</dbReference>
<feature type="compositionally biased region" description="Basic and acidic residues" evidence="4">
    <location>
        <begin position="463"/>
        <end position="478"/>
    </location>
</feature>
<evidence type="ECO:0000256" key="4">
    <source>
        <dbReference type="SAM" id="MobiDB-lite"/>
    </source>
</evidence>
<dbReference type="CDD" id="cd00051">
    <property type="entry name" value="EFh"/>
    <property type="match status" value="1"/>
</dbReference>
<reference evidence="6 7" key="1">
    <citation type="journal article" date="2017" name="Nat. Ecol. Evol.">
        <title>Scallop genome provides insights into evolution of bilaterian karyotype and development.</title>
        <authorList>
            <person name="Wang S."/>
            <person name="Zhang J."/>
            <person name="Jiao W."/>
            <person name="Li J."/>
            <person name="Xun X."/>
            <person name="Sun Y."/>
            <person name="Guo X."/>
            <person name="Huan P."/>
            <person name="Dong B."/>
            <person name="Zhang L."/>
            <person name="Hu X."/>
            <person name="Sun X."/>
            <person name="Wang J."/>
            <person name="Zhao C."/>
            <person name="Wang Y."/>
            <person name="Wang D."/>
            <person name="Huang X."/>
            <person name="Wang R."/>
            <person name="Lv J."/>
            <person name="Li Y."/>
            <person name="Zhang Z."/>
            <person name="Liu B."/>
            <person name="Lu W."/>
            <person name="Hui Y."/>
            <person name="Liang J."/>
            <person name="Zhou Z."/>
            <person name="Hou R."/>
            <person name="Li X."/>
            <person name="Liu Y."/>
            <person name="Li H."/>
            <person name="Ning X."/>
            <person name="Lin Y."/>
            <person name="Zhao L."/>
            <person name="Xing Q."/>
            <person name="Dou J."/>
            <person name="Li Y."/>
            <person name="Mao J."/>
            <person name="Guo H."/>
            <person name="Dou H."/>
            <person name="Li T."/>
            <person name="Mu C."/>
            <person name="Jiang W."/>
            <person name="Fu Q."/>
            <person name="Fu X."/>
            <person name="Miao Y."/>
            <person name="Liu J."/>
            <person name="Yu Q."/>
            <person name="Li R."/>
            <person name="Liao H."/>
            <person name="Li X."/>
            <person name="Kong Y."/>
            <person name="Jiang Z."/>
            <person name="Chourrout D."/>
            <person name="Li R."/>
            <person name="Bao Z."/>
        </authorList>
    </citation>
    <scope>NUCLEOTIDE SEQUENCE [LARGE SCALE GENOMIC DNA]</scope>
    <source>
        <strain evidence="6 7">PY_sf001</strain>
    </source>
</reference>
<dbReference type="FunFam" id="1.10.238.10:FF:000001">
    <property type="entry name" value="Calmodulin 1"/>
    <property type="match status" value="1"/>
</dbReference>